<keyword evidence="4" id="KW-1185">Reference proteome</keyword>
<dbReference type="EMBL" id="BAABEZ010000002">
    <property type="protein sequence ID" value="GAA4449816.1"/>
    <property type="molecule type" value="Genomic_DNA"/>
</dbReference>
<evidence type="ECO:0000256" key="1">
    <source>
        <dbReference type="SAM" id="MobiDB-lite"/>
    </source>
</evidence>
<organism evidence="3 4">
    <name type="scientific">Rurimicrobium arvi</name>
    <dbReference type="NCBI Taxonomy" id="2049916"/>
    <lineage>
        <taxon>Bacteria</taxon>
        <taxon>Pseudomonadati</taxon>
        <taxon>Bacteroidota</taxon>
        <taxon>Chitinophagia</taxon>
        <taxon>Chitinophagales</taxon>
        <taxon>Chitinophagaceae</taxon>
        <taxon>Rurimicrobium</taxon>
    </lineage>
</organism>
<reference evidence="4" key="1">
    <citation type="journal article" date="2019" name="Int. J. Syst. Evol. Microbiol.">
        <title>The Global Catalogue of Microorganisms (GCM) 10K type strain sequencing project: providing services to taxonomists for standard genome sequencing and annotation.</title>
        <authorList>
            <consortium name="The Broad Institute Genomics Platform"/>
            <consortium name="The Broad Institute Genome Sequencing Center for Infectious Disease"/>
            <person name="Wu L."/>
            <person name="Ma J."/>
        </authorList>
    </citation>
    <scope>NUCLEOTIDE SEQUENCE [LARGE SCALE GENOMIC DNA]</scope>
    <source>
        <strain evidence="4">JCM 31921</strain>
    </source>
</reference>
<name>A0ABP8MHT7_9BACT</name>
<comment type="caution">
    <text evidence="3">The sequence shown here is derived from an EMBL/GenBank/DDBJ whole genome shotgun (WGS) entry which is preliminary data.</text>
</comment>
<sequence>MLMKKFLKTTVIFTFLAFAAKAQNAKEVLTRFNKQERPAFTAEYPISKKMIDNTLKHKLAKAGSGGRRYKGFRMYEAVVLPELSSTKIDFYSKVKGNRSRATVTILVSTGYDNFVSTASNSSISSNVQTMLNQLKDEAVALKAEQDLAAQQLALKKAEEKKKRSDEKAQKLAKKKAELDKKLAEENKTGSKASQQVETEKVRLENLKLQKAE</sequence>
<evidence type="ECO:0000313" key="4">
    <source>
        <dbReference type="Proteomes" id="UP001501410"/>
    </source>
</evidence>
<proteinExistence type="predicted"/>
<feature type="signal peptide" evidence="2">
    <location>
        <begin position="1"/>
        <end position="22"/>
    </location>
</feature>
<feature type="chain" id="PRO_5045712584" evidence="2">
    <location>
        <begin position="23"/>
        <end position="212"/>
    </location>
</feature>
<gene>
    <name evidence="3" type="ORF">GCM10023092_04720</name>
</gene>
<evidence type="ECO:0000313" key="3">
    <source>
        <dbReference type="EMBL" id="GAA4449816.1"/>
    </source>
</evidence>
<feature type="compositionally biased region" description="Basic and acidic residues" evidence="1">
    <location>
        <begin position="157"/>
        <end position="188"/>
    </location>
</feature>
<feature type="region of interest" description="Disordered" evidence="1">
    <location>
        <begin position="157"/>
        <end position="212"/>
    </location>
</feature>
<keyword evidence="2" id="KW-0732">Signal</keyword>
<accession>A0ABP8MHT7</accession>
<protein>
    <submittedName>
        <fullName evidence="3">Uncharacterized protein</fullName>
    </submittedName>
</protein>
<dbReference type="Proteomes" id="UP001501410">
    <property type="component" value="Unassembled WGS sequence"/>
</dbReference>
<evidence type="ECO:0000256" key="2">
    <source>
        <dbReference type="SAM" id="SignalP"/>
    </source>
</evidence>
<feature type="compositionally biased region" description="Basic and acidic residues" evidence="1">
    <location>
        <begin position="197"/>
        <end position="212"/>
    </location>
</feature>